<feature type="transmembrane region" description="Helical" evidence="1">
    <location>
        <begin position="12"/>
        <end position="32"/>
    </location>
</feature>
<evidence type="ECO:0000256" key="1">
    <source>
        <dbReference type="SAM" id="Phobius"/>
    </source>
</evidence>
<sequence>MTNEFPSRRVCGVAMVLGPLLLLTGTLLRSPYNFFFPDQLAAAADHPVLMNAAYTAFTAGNVLMVAAVAGLARAIGGVWGAWGGVLVLVGLIERTFHSGVDHAAFSVLRHSGLEAANTFVANFYTDQHLFTFLSFTIMFGWYVLAVGAYRTLGLVRAIALATMGLLPLGVLKGTELVSIAGTVGLCVALVPLGIKWLREAPRLSRRTVLIAIPATLGVAGLAFLSTMG</sequence>
<keyword evidence="3" id="KW-1185">Reference proteome</keyword>
<evidence type="ECO:0008006" key="4">
    <source>
        <dbReference type="Google" id="ProtNLM"/>
    </source>
</evidence>
<feature type="transmembrane region" description="Helical" evidence="1">
    <location>
        <begin position="129"/>
        <end position="146"/>
    </location>
</feature>
<name>A0A0N9IGS3_9PSEU</name>
<dbReference type="AlphaFoldDB" id="A0A0N9IGS3"/>
<feature type="transmembrane region" description="Helical" evidence="1">
    <location>
        <begin position="208"/>
        <end position="227"/>
    </location>
</feature>
<dbReference type="KEGG" id="kphy:AOZ06_51180"/>
<evidence type="ECO:0000313" key="3">
    <source>
        <dbReference type="Proteomes" id="UP000063699"/>
    </source>
</evidence>
<organism evidence="2 3">
    <name type="scientific">Kibdelosporangium phytohabitans</name>
    <dbReference type="NCBI Taxonomy" id="860235"/>
    <lineage>
        <taxon>Bacteria</taxon>
        <taxon>Bacillati</taxon>
        <taxon>Actinomycetota</taxon>
        <taxon>Actinomycetes</taxon>
        <taxon>Pseudonocardiales</taxon>
        <taxon>Pseudonocardiaceae</taxon>
        <taxon>Kibdelosporangium</taxon>
    </lineage>
</organism>
<keyword evidence="1" id="KW-0812">Transmembrane</keyword>
<feature type="transmembrane region" description="Helical" evidence="1">
    <location>
        <begin position="153"/>
        <end position="170"/>
    </location>
</feature>
<accession>A0A0N9IGS3</accession>
<keyword evidence="1" id="KW-0472">Membrane</keyword>
<evidence type="ECO:0000313" key="2">
    <source>
        <dbReference type="EMBL" id="ALG14128.1"/>
    </source>
</evidence>
<reference evidence="2 3" key="1">
    <citation type="submission" date="2015-07" db="EMBL/GenBank/DDBJ databases">
        <title>Genome sequencing of Kibdelosporangium phytohabitans.</title>
        <authorList>
            <person name="Qin S."/>
            <person name="Xing K."/>
        </authorList>
    </citation>
    <scope>NUCLEOTIDE SEQUENCE [LARGE SCALE GENOMIC DNA]</scope>
    <source>
        <strain evidence="2 3">KLBMP1111</strain>
    </source>
</reference>
<protein>
    <recommendedName>
        <fullName evidence="4">DUF4386 domain-containing protein</fullName>
    </recommendedName>
</protein>
<dbReference type="OrthoDB" id="3294110at2"/>
<feature type="transmembrane region" description="Helical" evidence="1">
    <location>
        <begin position="52"/>
        <end position="72"/>
    </location>
</feature>
<dbReference type="STRING" id="860235.AOZ06_51180"/>
<dbReference type="Proteomes" id="UP000063699">
    <property type="component" value="Chromosome"/>
</dbReference>
<feature type="transmembrane region" description="Helical" evidence="1">
    <location>
        <begin position="79"/>
        <end position="96"/>
    </location>
</feature>
<gene>
    <name evidence="2" type="ORF">AOZ06_51180</name>
</gene>
<feature type="transmembrane region" description="Helical" evidence="1">
    <location>
        <begin position="176"/>
        <end position="196"/>
    </location>
</feature>
<dbReference type="EMBL" id="CP012752">
    <property type="protein sequence ID" value="ALG14128.1"/>
    <property type="molecule type" value="Genomic_DNA"/>
</dbReference>
<keyword evidence="1" id="KW-1133">Transmembrane helix</keyword>
<dbReference type="RefSeq" id="WP_054295998.1">
    <property type="nucleotide sequence ID" value="NZ_CP012752.1"/>
</dbReference>
<proteinExistence type="predicted"/>